<accession>A0A6A9UNY0</accession>
<dbReference type="Proteomes" id="UP000435304">
    <property type="component" value="Unassembled WGS sequence"/>
</dbReference>
<comment type="caution">
    <text evidence="4">The sequence shown here is derived from an EMBL/GenBank/DDBJ whole genome shotgun (WGS) entry which is preliminary data.</text>
</comment>
<evidence type="ECO:0000256" key="1">
    <source>
        <dbReference type="ARBA" id="ARBA00000223"/>
    </source>
</evidence>
<protein>
    <submittedName>
        <fullName evidence="4">Uncharacterized protein</fullName>
    </submittedName>
</protein>
<dbReference type="Pfam" id="PF05025">
    <property type="entry name" value="RbsD_FucU"/>
    <property type="match status" value="1"/>
</dbReference>
<evidence type="ECO:0000313" key="5">
    <source>
        <dbReference type="Proteomes" id="UP000435304"/>
    </source>
</evidence>
<dbReference type="SUPFAM" id="SSF102546">
    <property type="entry name" value="RbsD-like"/>
    <property type="match status" value="1"/>
</dbReference>
<dbReference type="PANTHER" id="PTHR31690">
    <property type="entry name" value="FUCOSE MUTAROTASE"/>
    <property type="match status" value="1"/>
</dbReference>
<name>A0A6A9UNY0_9ACTN</name>
<dbReference type="GO" id="GO:0062193">
    <property type="term" value="F:D-ribose pyranase activity"/>
    <property type="evidence" value="ECO:0007669"/>
    <property type="project" value="UniProtKB-EC"/>
</dbReference>
<organism evidence="4 5">
    <name type="scientific">Auraticoccus cholistanensis</name>
    <dbReference type="NCBI Taxonomy" id="2656650"/>
    <lineage>
        <taxon>Bacteria</taxon>
        <taxon>Bacillati</taxon>
        <taxon>Actinomycetota</taxon>
        <taxon>Actinomycetes</taxon>
        <taxon>Propionibacteriales</taxon>
        <taxon>Propionibacteriaceae</taxon>
        <taxon>Auraticoccus</taxon>
    </lineage>
</organism>
<sequence length="141" mass="15345">MLKNIDPLLTGTLLHLLDELGHGDQLALVDRNFPAYRYRVPVVDLRGADTAAAAEALFSVLPLDAYVEHPVRRMEVDGEPNTVHAATAALQRAADAAEGRPVGVAGVERFAFYELTREAMVLVQTGETIGYSNYLLRKGVV</sequence>
<evidence type="ECO:0000256" key="3">
    <source>
        <dbReference type="ARBA" id="ARBA00036324"/>
    </source>
</evidence>
<dbReference type="Gene3D" id="3.40.1650.10">
    <property type="entry name" value="RbsD-like domain"/>
    <property type="match status" value="1"/>
</dbReference>
<dbReference type="InterPro" id="IPR050443">
    <property type="entry name" value="RbsD/FucU_mutarotase"/>
</dbReference>
<dbReference type="GO" id="GO:0036373">
    <property type="term" value="F:L-fucose mutarotase activity"/>
    <property type="evidence" value="ECO:0007669"/>
    <property type="project" value="UniProtKB-EC"/>
</dbReference>
<reference evidence="4 5" key="1">
    <citation type="submission" date="2019-12" db="EMBL/GenBank/DDBJ databases">
        <title>Auraticoccus cholistani sp. nov., an actinomycete isolated from soil of Cholistan desert.</title>
        <authorList>
            <person name="Cheema M.T."/>
        </authorList>
    </citation>
    <scope>NUCLEOTIDE SEQUENCE [LARGE SCALE GENOMIC DNA]</scope>
    <source>
        <strain evidence="4 5">F435</strain>
    </source>
</reference>
<proteinExistence type="predicted"/>
<dbReference type="InterPro" id="IPR007721">
    <property type="entry name" value="RbsD_FucU"/>
</dbReference>
<dbReference type="RefSeq" id="WP_156607072.1">
    <property type="nucleotide sequence ID" value="NZ_WPCU01000002.1"/>
</dbReference>
<keyword evidence="5" id="KW-1185">Reference proteome</keyword>
<comment type="catalytic activity">
    <reaction evidence="3">
        <text>alpha-L-fucose = beta-L-fucose</text>
        <dbReference type="Rhea" id="RHEA:25580"/>
        <dbReference type="ChEBI" id="CHEBI:42548"/>
        <dbReference type="ChEBI" id="CHEBI:42589"/>
        <dbReference type="EC" id="5.1.3.29"/>
    </reaction>
</comment>
<dbReference type="GO" id="GO:0042806">
    <property type="term" value="F:fucose binding"/>
    <property type="evidence" value="ECO:0007669"/>
    <property type="project" value="TreeGrafter"/>
</dbReference>
<evidence type="ECO:0000256" key="2">
    <source>
        <dbReference type="ARBA" id="ARBA00023235"/>
    </source>
</evidence>
<dbReference type="PANTHER" id="PTHR31690:SF4">
    <property type="entry name" value="FUCOSE MUTAROTASE"/>
    <property type="match status" value="1"/>
</dbReference>
<dbReference type="AlphaFoldDB" id="A0A6A9UNY0"/>
<dbReference type="GO" id="GO:0006004">
    <property type="term" value="P:fucose metabolic process"/>
    <property type="evidence" value="ECO:0007669"/>
    <property type="project" value="TreeGrafter"/>
</dbReference>
<gene>
    <name evidence="4" type="ORF">GC722_00780</name>
</gene>
<comment type="catalytic activity">
    <reaction evidence="1">
        <text>beta-D-ribopyranose = beta-D-ribofuranose</text>
        <dbReference type="Rhea" id="RHEA:25432"/>
        <dbReference type="ChEBI" id="CHEBI:27476"/>
        <dbReference type="ChEBI" id="CHEBI:47002"/>
        <dbReference type="EC" id="5.4.99.62"/>
    </reaction>
</comment>
<dbReference type="InterPro" id="IPR023750">
    <property type="entry name" value="RbsD-like_sf"/>
</dbReference>
<keyword evidence="2" id="KW-0413">Isomerase</keyword>
<evidence type="ECO:0000313" key="4">
    <source>
        <dbReference type="EMBL" id="MVA74576.1"/>
    </source>
</evidence>
<dbReference type="EMBL" id="WPCU01000002">
    <property type="protein sequence ID" value="MVA74576.1"/>
    <property type="molecule type" value="Genomic_DNA"/>
</dbReference>